<protein>
    <recommendedName>
        <fullName evidence="10">Flagellar protein FliL</fullName>
    </recommendedName>
</protein>
<dbReference type="InterPro" id="IPR005503">
    <property type="entry name" value="FliL"/>
</dbReference>
<gene>
    <name evidence="11" type="ORF">GCM10007043_09740</name>
</gene>
<dbReference type="PANTHER" id="PTHR35091">
    <property type="entry name" value="FLAGELLAR PROTEIN FLIL"/>
    <property type="match status" value="1"/>
</dbReference>
<keyword evidence="8 10" id="KW-1133">Transmembrane helix</keyword>
<organism evidence="11 12">
    <name type="scientific">Calditerricola satsumensis</name>
    <dbReference type="NCBI Taxonomy" id="373054"/>
    <lineage>
        <taxon>Bacteria</taxon>
        <taxon>Bacillati</taxon>
        <taxon>Bacillota</taxon>
        <taxon>Bacilli</taxon>
        <taxon>Bacillales</taxon>
        <taxon>Bacillaceae</taxon>
        <taxon>Calditerricola</taxon>
    </lineage>
</organism>
<name>A0A8J3B701_9BACI</name>
<keyword evidence="4 10" id="KW-1003">Cell membrane</keyword>
<evidence type="ECO:0000256" key="4">
    <source>
        <dbReference type="ARBA" id="ARBA00022475"/>
    </source>
</evidence>
<evidence type="ECO:0000256" key="10">
    <source>
        <dbReference type="RuleBase" id="RU364125"/>
    </source>
</evidence>
<dbReference type="GO" id="GO:0009425">
    <property type="term" value="C:bacterial-type flagellum basal body"/>
    <property type="evidence" value="ECO:0007669"/>
    <property type="project" value="InterPro"/>
</dbReference>
<dbReference type="GO" id="GO:0006935">
    <property type="term" value="P:chemotaxis"/>
    <property type="evidence" value="ECO:0007669"/>
    <property type="project" value="UniProtKB-KW"/>
</dbReference>
<evidence type="ECO:0000256" key="9">
    <source>
        <dbReference type="ARBA" id="ARBA00023136"/>
    </source>
</evidence>
<dbReference type="GO" id="GO:0005886">
    <property type="term" value="C:plasma membrane"/>
    <property type="evidence" value="ECO:0007669"/>
    <property type="project" value="UniProtKB-SubCell"/>
</dbReference>
<keyword evidence="7 10" id="KW-0283">Flagellar rotation</keyword>
<keyword evidence="5 10" id="KW-0145">Chemotaxis</keyword>
<sequence length="149" mass="17226">MTRHRLFYMALILILAIVLLFGVWFVMWWTLQQPKAHPLAGQAKPDESAEELLKRTLDTPEIVTNLYSGNFIRIQFKLVLDSKKTREELETRMFQVEHAAIALLSSLTPDDIRGERGLRNVEEKLKARINALLPTGRVERVITTKKMVQ</sequence>
<reference evidence="11" key="1">
    <citation type="journal article" date="2014" name="Int. J. Syst. Evol. Microbiol.">
        <title>Complete genome sequence of Corynebacterium casei LMG S-19264T (=DSM 44701T), isolated from a smear-ripened cheese.</title>
        <authorList>
            <consortium name="US DOE Joint Genome Institute (JGI-PGF)"/>
            <person name="Walter F."/>
            <person name="Albersmeier A."/>
            <person name="Kalinowski J."/>
            <person name="Ruckert C."/>
        </authorList>
    </citation>
    <scope>NUCLEOTIDE SEQUENCE</scope>
    <source>
        <strain evidence="11">JCM 14719</strain>
    </source>
</reference>
<feature type="transmembrane region" description="Helical" evidence="10">
    <location>
        <begin position="7"/>
        <end position="29"/>
    </location>
</feature>
<evidence type="ECO:0000256" key="7">
    <source>
        <dbReference type="ARBA" id="ARBA00022779"/>
    </source>
</evidence>
<dbReference type="AlphaFoldDB" id="A0A8J3B701"/>
<evidence type="ECO:0000256" key="8">
    <source>
        <dbReference type="ARBA" id="ARBA00022989"/>
    </source>
</evidence>
<proteinExistence type="inferred from homology"/>
<comment type="caution">
    <text evidence="11">The sequence shown here is derived from an EMBL/GenBank/DDBJ whole genome shotgun (WGS) entry which is preliminary data.</text>
</comment>
<keyword evidence="9 10" id="KW-0472">Membrane</keyword>
<evidence type="ECO:0000256" key="5">
    <source>
        <dbReference type="ARBA" id="ARBA00022500"/>
    </source>
</evidence>
<evidence type="ECO:0000313" key="12">
    <source>
        <dbReference type="Proteomes" id="UP000637720"/>
    </source>
</evidence>
<dbReference type="RefSeq" id="WP_054672207.1">
    <property type="nucleotide sequence ID" value="NZ_BMOF01000014.1"/>
</dbReference>
<keyword evidence="12" id="KW-1185">Reference proteome</keyword>
<comment type="function">
    <text evidence="1 10">Controls the rotational direction of flagella during chemotaxis.</text>
</comment>
<dbReference type="Pfam" id="PF03748">
    <property type="entry name" value="FliL"/>
    <property type="match status" value="1"/>
</dbReference>
<comment type="subcellular location">
    <subcellularLocation>
        <location evidence="2">Cell membrane</location>
        <topology evidence="2">Single-pass membrane protein</topology>
    </subcellularLocation>
</comment>
<evidence type="ECO:0000313" key="11">
    <source>
        <dbReference type="EMBL" id="GGJ97880.1"/>
    </source>
</evidence>
<dbReference type="EMBL" id="BMOF01000014">
    <property type="protein sequence ID" value="GGJ97880.1"/>
    <property type="molecule type" value="Genomic_DNA"/>
</dbReference>
<dbReference type="GO" id="GO:0071978">
    <property type="term" value="P:bacterial-type flagellum-dependent swarming motility"/>
    <property type="evidence" value="ECO:0007669"/>
    <property type="project" value="TreeGrafter"/>
</dbReference>
<evidence type="ECO:0000256" key="3">
    <source>
        <dbReference type="ARBA" id="ARBA00008281"/>
    </source>
</evidence>
<comment type="similarity">
    <text evidence="3 10">Belongs to the FliL family.</text>
</comment>
<evidence type="ECO:0000256" key="6">
    <source>
        <dbReference type="ARBA" id="ARBA00022692"/>
    </source>
</evidence>
<dbReference type="PANTHER" id="PTHR35091:SF2">
    <property type="entry name" value="FLAGELLAR PROTEIN FLIL"/>
    <property type="match status" value="1"/>
</dbReference>
<evidence type="ECO:0000256" key="2">
    <source>
        <dbReference type="ARBA" id="ARBA00004162"/>
    </source>
</evidence>
<keyword evidence="6 10" id="KW-0812">Transmembrane</keyword>
<evidence type="ECO:0000256" key="1">
    <source>
        <dbReference type="ARBA" id="ARBA00002254"/>
    </source>
</evidence>
<reference evidence="11" key="2">
    <citation type="submission" date="2020-09" db="EMBL/GenBank/DDBJ databases">
        <authorList>
            <person name="Sun Q."/>
            <person name="Ohkuma M."/>
        </authorList>
    </citation>
    <scope>NUCLEOTIDE SEQUENCE</scope>
    <source>
        <strain evidence="11">JCM 14719</strain>
    </source>
</reference>
<dbReference type="Proteomes" id="UP000637720">
    <property type="component" value="Unassembled WGS sequence"/>
</dbReference>
<accession>A0A8J3B701</accession>